<reference evidence="6" key="1">
    <citation type="submission" date="2013-04" db="EMBL/GenBank/DDBJ databases">
        <authorList>
            <person name="Qu J."/>
            <person name="Murali S.C."/>
            <person name="Bandaranaike D."/>
            <person name="Bellair M."/>
            <person name="Blankenburg K."/>
            <person name="Chao H."/>
            <person name="Dinh H."/>
            <person name="Doddapaneni H."/>
            <person name="Downs B."/>
            <person name="Dugan-Rocha S."/>
            <person name="Elkadiri S."/>
            <person name="Gnanaolivu R.D."/>
            <person name="Hernandez B."/>
            <person name="Javaid M."/>
            <person name="Jayaseelan J.C."/>
            <person name="Lee S."/>
            <person name="Li M."/>
            <person name="Ming W."/>
            <person name="Munidasa M."/>
            <person name="Muniz J."/>
            <person name="Nguyen L."/>
            <person name="Ongeri F."/>
            <person name="Osuji N."/>
            <person name="Pu L.-L."/>
            <person name="Puazo M."/>
            <person name="Qu C."/>
            <person name="Quiroz J."/>
            <person name="Raj R."/>
            <person name="Weissenberger G."/>
            <person name="Xin Y."/>
            <person name="Zou X."/>
            <person name="Han Y."/>
            <person name="Richards S."/>
            <person name="Worley K."/>
            <person name="Muzny D."/>
            <person name="Gibbs R."/>
        </authorList>
    </citation>
    <scope>NUCLEOTIDE SEQUENCE</scope>
    <source>
        <strain evidence="6">Sampled in the wild</strain>
    </source>
</reference>
<dbReference type="PANTHER" id="PTHR45948:SF2">
    <property type="entry name" value="DUAL SPECIFICITY PROTEIN PHOSPHATASE"/>
    <property type="match status" value="1"/>
</dbReference>
<gene>
    <name evidence="6" type="ORF">J437_LFUL003180</name>
</gene>
<comment type="catalytic activity">
    <reaction evidence="4">
        <text>O-phospho-L-seryl-[protein] + H2O = L-seryl-[protein] + phosphate</text>
        <dbReference type="Rhea" id="RHEA:20629"/>
        <dbReference type="Rhea" id="RHEA-COMP:9863"/>
        <dbReference type="Rhea" id="RHEA-COMP:11604"/>
        <dbReference type="ChEBI" id="CHEBI:15377"/>
        <dbReference type="ChEBI" id="CHEBI:29999"/>
        <dbReference type="ChEBI" id="CHEBI:43474"/>
        <dbReference type="ChEBI" id="CHEBI:83421"/>
        <dbReference type="EC" id="3.1.3.16"/>
    </reaction>
</comment>
<evidence type="ECO:0000256" key="2">
    <source>
        <dbReference type="ARBA" id="ARBA00022801"/>
    </source>
</evidence>
<dbReference type="PANTHER" id="PTHR45948">
    <property type="entry name" value="DUAL SPECIFICITY PROTEIN PHOSPHATASE DDB_G0269404-RELATED"/>
    <property type="match status" value="1"/>
</dbReference>
<dbReference type="OrthoDB" id="9979246at2759"/>
<organism evidence="6 7">
    <name type="scientific">Ladona fulva</name>
    <name type="common">Scarce chaser dragonfly</name>
    <name type="synonym">Libellula fulva</name>
    <dbReference type="NCBI Taxonomy" id="123851"/>
    <lineage>
        <taxon>Eukaryota</taxon>
        <taxon>Metazoa</taxon>
        <taxon>Ecdysozoa</taxon>
        <taxon>Arthropoda</taxon>
        <taxon>Hexapoda</taxon>
        <taxon>Insecta</taxon>
        <taxon>Pterygota</taxon>
        <taxon>Palaeoptera</taxon>
        <taxon>Odonata</taxon>
        <taxon>Epiprocta</taxon>
        <taxon>Anisoptera</taxon>
        <taxon>Libelluloidea</taxon>
        <taxon>Libellulidae</taxon>
        <taxon>Ladona</taxon>
    </lineage>
</organism>
<dbReference type="GO" id="GO:0004722">
    <property type="term" value="F:protein serine/threonine phosphatase activity"/>
    <property type="evidence" value="ECO:0007669"/>
    <property type="project" value="UniProtKB-EC"/>
</dbReference>
<accession>A0A8K0JYT7</accession>
<dbReference type="Proteomes" id="UP000792457">
    <property type="component" value="Unassembled WGS sequence"/>
</dbReference>
<evidence type="ECO:0000313" key="6">
    <source>
        <dbReference type="EMBL" id="KAG8224457.1"/>
    </source>
</evidence>
<keyword evidence="3" id="KW-0904">Protein phosphatase</keyword>
<proteinExistence type="inferred from homology"/>
<dbReference type="GO" id="GO:0004725">
    <property type="term" value="F:protein tyrosine phosphatase activity"/>
    <property type="evidence" value="ECO:0007669"/>
    <property type="project" value="TreeGrafter"/>
</dbReference>
<evidence type="ECO:0000256" key="5">
    <source>
        <dbReference type="ARBA" id="ARBA00048336"/>
    </source>
</evidence>
<name>A0A8K0JYT7_LADFU</name>
<dbReference type="InterPro" id="IPR029021">
    <property type="entry name" value="Prot-tyrosine_phosphatase-like"/>
</dbReference>
<sequence length="90" mass="10355">MTVLPGLYVGNYRDSKDAAQLDRFEITHIVAIHDAARRLHPIQGIQMFYSNEEKFSVVLRIKSCLEMEKFGKMQKRKGSLQENAKKSAEL</sequence>
<dbReference type="EMBL" id="KZ308197">
    <property type="protein sequence ID" value="KAG8224457.1"/>
    <property type="molecule type" value="Genomic_DNA"/>
</dbReference>
<evidence type="ECO:0000256" key="4">
    <source>
        <dbReference type="ARBA" id="ARBA00047761"/>
    </source>
</evidence>
<evidence type="ECO:0000256" key="3">
    <source>
        <dbReference type="ARBA" id="ARBA00022912"/>
    </source>
</evidence>
<reference evidence="6" key="2">
    <citation type="submission" date="2017-10" db="EMBL/GenBank/DDBJ databases">
        <title>Ladona fulva Genome sequencing and assembly.</title>
        <authorList>
            <person name="Murali S."/>
            <person name="Richards S."/>
            <person name="Bandaranaike D."/>
            <person name="Bellair M."/>
            <person name="Blankenburg K."/>
            <person name="Chao H."/>
            <person name="Dinh H."/>
            <person name="Doddapaneni H."/>
            <person name="Dugan-Rocha S."/>
            <person name="Elkadiri S."/>
            <person name="Gnanaolivu R."/>
            <person name="Hernandez B."/>
            <person name="Skinner E."/>
            <person name="Javaid M."/>
            <person name="Lee S."/>
            <person name="Li M."/>
            <person name="Ming W."/>
            <person name="Munidasa M."/>
            <person name="Muniz J."/>
            <person name="Nguyen L."/>
            <person name="Hughes D."/>
            <person name="Osuji N."/>
            <person name="Pu L.-L."/>
            <person name="Puazo M."/>
            <person name="Qu C."/>
            <person name="Quiroz J."/>
            <person name="Raj R."/>
            <person name="Weissenberger G."/>
            <person name="Xin Y."/>
            <person name="Zou X."/>
            <person name="Han Y."/>
            <person name="Worley K."/>
            <person name="Muzny D."/>
            <person name="Gibbs R."/>
        </authorList>
    </citation>
    <scope>NUCLEOTIDE SEQUENCE</scope>
    <source>
        <strain evidence="6">Sampled in the wild</strain>
    </source>
</reference>
<dbReference type="AlphaFoldDB" id="A0A8K0JYT7"/>
<comment type="caution">
    <text evidence="6">The sequence shown here is derived from an EMBL/GenBank/DDBJ whole genome shotgun (WGS) entry which is preliminary data.</text>
</comment>
<protein>
    <submittedName>
        <fullName evidence="6">Uncharacterized protein</fullName>
    </submittedName>
</protein>
<dbReference type="GO" id="GO:0005829">
    <property type="term" value="C:cytosol"/>
    <property type="evidence" value="ECO:0007669"/>
    <property type="project" value="TreeGrafter"/>
</dbReference>
<dbReference type="GO" id="GO:0007165">
    <property type="term" value="P:signal transduction"/>
    <property type="evidence" value="ECO:0007669"/>
    <property type="project" value="TreeGrafter"/>
</dbReference>
<dbReference type="Gene3D" id="3.90.190.10">
    <property type="entry name" value="Protein tyrosine phosphatase superfamily"/>
    <property type="match status" value="1"/>
</dbReference>
<evidence type="ECO:0000313" key="7">
    <source>
        <dbReference type="Proteomes" id="UP000792457"/>
    </source>
</evidence>
<comment type="catalytic activity">
    <reaction evidence="5">
        <text>O-phospho-L-threonyl-[protein] + H2O = L-threonyl-[protein] + phosphate</text>
        <dbReference type="Rhea" id="RHEA:47004"/>
        <dbReference type="Rhea" id="RHEA-COMP:11060"/>
        <dbReference type="Rhea" id="RHEA-COMP:11605"/>
        <dbReference type="ChEBI" id="CHEBI:15377"/>
        <dbReference type="ChEBI" id="CHEBI:30013"/>
        <dbReference type="ChEBI" id="CHEBI:43474"/>
        <dbReference type="ChEBI" id="CHEBI:61977"/>
        <dbReference type="EC" id="3.1.3.16"/>
    </reaction>
</comment>
<keyword evidence="2" id="KW-0378">Hydrolase</keyword>
<comment type="similarity">
    <text evidence="1">Belongs to the protein-tyrosine phosphatase family. Non-receptor class dual specificity subfamily.</text>
</comment>
<keyword evidence="7" id="KW-1185">Reference proteome</keyword>
<evidence type="ECO:0000256" key="1">
    <source>
        <dbReference type="ARBA" id="ARBA00008601"/>
    </source>
</evidence>